<proteinExistence type="predicted"/>
<reference evidence="1 2" key="1">
    <citation type="journal article" date="2019" name="Nat. Ecol. Evol.">
        <title>Megaphylogeny resolves global patterns of mushroom evolution.</title>
        <authorList>
            <person name="Varga T."/>
            <person name="Krizsan K."/>
            <person name="Foldi C."/>
            <person name="Dima B."/>
            <person name="Sanchez-Garcia M."/>
            <person name="Sanchez-Ramirez S."/>
            <person name="Szollosi G.J."/>
            <person name="Szarkandi J.G."/>
            <person name="Papp V."/>
            <person name="Albert L."/>
            <person name="Andreopoulos W."/>
            <person name="Angelini C."/>
            <person name="Antonin V."/>
            <person name="Barry K.W."/>
            <person name="Bougher N.L."/>
            <person name="Buchanan P."/>
            <person name="Buyck B."/>
            <person name="Bense V."/>
            <person name="Catcheside P."/>
            <person name="Chovatia M."/>
            <person name="Cooper J."/>
            <person name="Damon W."/>
            <person name="Desjardin D."/>
            <person name="Finy P."/>
            <person name="Geml J."/>
            <person name="Haridas S."/>
            <person name="Hughes K."/>
            <person name="Justo A."/>
            <person name="Karasinski D."/>
            <person name="Kautmanova I."/>
            <person name="Kiss B."/>
            <person name="Kocsube S."/>
            <person name="Kotiranta H."/>
            <person name="LaButti K.M."/>
            <person name="Lechner B.E."/>
            <person name="Liimatainen K."/>
            <person name="Lipzen A."/>
            <person name="Lukacs Z."/>
            <person name="Mihaltcheva S."/>
            <person name="Morgado L.N."/>
            <person name="Niskanen T."/>
            <person name="Noordeloos M.E."/>
            <person name="Ohm R.A."/>
            <person name="Ortiz-Santana B."/>
            <person name="Ovrebo C."/>
            <person name="Racz N."/>
            <person name="Riley R."/>
            <person name="Savchenko A."/>
            <person name="Shiryaev A."/>
            <person name="Soop K."/>
            <person name="Spirin V."/>
            <person name="Szebenyi C."/>
            <person name="Tomsovsky M."/>
            <person name="Tulloss R.E."/>
            <person name="Uehling J."/>
            <person name="Grigoriev I.V."/>
            <person name="Vagvolgyi C."/>
            <person name="Papp T."/>
            <person name="Martin F.M."/>
            <person name="Miettinen O."/>
            <person name="Hibbett D.S."/>
            <person name="Nagy L.G."/>
        </authorList>
    </citation>
    <scope>NUCLEOTIDE SEQUENCE [LARGE SCALE GENOMIC DNA]</scope>
    <source>
        <strain evidence="1 2">CBS 121175</strain>
    </source>
</reference>
<protein>
    <submittedName>
        <fullName evidence="1">Uncharacterized protein</fullName>
    </submittedName>
</protein>
<dbReference type="AlphaFoldDB" id="A0A5C3L9D3"/>
<accession>A0A5C3L9D3</accession>
<organism evidence="1 2">
    <name type="scientific">Coprinopsis marcescibilis</name>
    <name type="common">Agaric fungus</name>
    <name type="synonym">Psathyrella marcescibilis</name>
    <dbReference type="NCBI Taxonomy" id="230819"/>
    <lineage>
        <taxon>Eukaryota</taxon>
        <taxon>Fungi</taxon>
        <taxon>Dikarya</taxon>
        <taxon>Basidiomycota</taxon>
        <taxon>Agaricomycotina</taxon>
        <taxon>Agaricomycetes</taxon>
        <taxon>Agaricomycetidae</taxon>
        <taxon>Agaricales</taxon>
        <taxon>Agaricineae</taxon>
        <taxon>Psathyrellaceae</taxon>
        <taxon>Coprinopsis</taxon>
    </lineage>
</organism>
<sequence length="132" mass="14266">MSSAIPKFEVPGLPIPPNRPVSPENVQYLHNIIARLMKVAPHLVSEFEIGYGIAPVPAGAGTDDGCSAFNRLQNLVFTIGRALNLSVEDQWSPWTDVSAARLAHRQAVAHFVAVKKLEKVLANTRRSAGVST</sequence>
<gene>
    <name evidence="1" type="ORF">FA15DRAFT_652638</name>
</gene>
<dbReference type="EMBL" id="ML210154">
    <property type="protein sequence ID" value="TFK28616.1"/>
    <property type="molecule type" value="Genomic_DNA"/>
</dbReference>
<evidence type="ECO:0000313" key="2">
    <source>
        <dbReference type="Proteomes" id="UP000307440"/>
    </source>
</evidence>
<evidence type="ECO:0000313" key="1">
    <source>
        <dbReference type="EMBL" id="TFK28616.1"/>
    </source>
</evidence>
<keyword evidence="2" id="KW-1185">Reference proteome</keyword>
<dbReference type="Proteomes" id="UP000307440">
    <property type="component" value="Unassembled WGS sequence"/>
</dbReference>
<name>A0A5C3L9D3_COPMA</name>